<comment type="caution">
    <text evidence="2">The sequence shown here is derived from an EMBL/GenBank/DDBJ whole genome shotgun (WGS) entry which is preliminary data.</text>
</comment>
<dbReference type="Pfam" id="PF04371">
    <property type="entry name" value="PAD_porph"/>
    <property type="match status" value="1"/>
</dbReference>
<dbReference type="GO" id="GO:0009446">
    <property type="term" value="P:putrescine biosynthetic process"/>
    <property type="evidence" value="ECO:0007669"/>
    <property type="project" value="InterPro"/>
</dbReference>
<gene>
    <name evidence="2" type="primary">aguA</name>
    <name evidence="2" type="ORF">GCM10007053_23890</name>
</gene>
<evidence type="ECO:0000256" key="1">
    <source>
        <dbReference type="ARBA" id="ARBA00022801"/>
    </source>
</evidence>
<dbReference type="InterPro" id="IPR007466">
    <property type="entry name" value="Peptidyl-Arg-deiminase_porph"/>
</dbReference>
<reference evidence="2" key="2">
    <citation type="submission" date="2020-09" db="EMBL/GenBank/DDBJ databases">
        <authorList>
            <person name="Sun Q."/>
            <person name="Kim S."/>
        </authorList>
    </citation>
    <scope>NUCLEOTIDE SEQUENCE</scope>
    <source>
        <strain evidence="2">KCTC 23430</strain>
    </source>
</reference>
<reference evidence="2" key="1">
    <citation type="journal article" date="2014" name="Int. J. Syst. Evol. Microbiol.">
        <title>Complete genome sequence of Corynebacterium casei LMG S-19264T (=DSM 44701T), isolated from a smear-ripened cheese.</title>
        <authorList>
            <consortium name="US DOE Joint Genome Institute (JGI-PGF)"/>
            <person name="Walter F."/>
            <person name="Albersmeier A."/>
            <person name="Kalinowski J."/>
            <person name="Ruckert C."/>
        </authorList>
    </citation>
    <scope>NUCLEOTIDE SEQUENCE</scope>
    <source>
        <strain evidence="2">KCTC 23430</strain>
    </source>
</reference>
<dbReference type="Proteomes" id="UP000644693">
    <property type="component" value="Unassembled WGS sequence"/>
</dbReference>
<keyword evidence="1" id="KW-0378">Hydrolase</keyword>
<keyword evidence="3" id="KW-1185">Reference proteome</keyword>
<evidence type="ECO:0000313" key="3">
    <source>
        <dbReference type="Proteomes" id="UP000644693"/>
    </source>
</evidence>
<dbReference type="EMBL" id="BMYM01000002">
    <property type="protein sequence ID" value="GHD36044.1"/>
    <property type="molecule type" value="Genomic_DNA"/>
</dbReference>
<sequence>MSDYRMPAEWEEHERCWMAWPARMCMWDDPDGTRKAYTAVAHAIAQFEPLTMVVNPQQAAEAHNYLGSDITLLEMPIDDSWARDTGPNFVKSASGDLAGVCFGFNAWGGKYTPYDQDAKMAERILASAGVPAIHSRLIAEGGGICVDGEGTLLTTDSCFPNANRNPDWSREQIDEELMRLLGVEKVIWLPGDPLDEETDGHVDGVAAFVAPGKVMIEGSDNAEDSRKEYFDSLREAIDGQTDAQGRTLELLNLPEAPWDVSMGERFCCSYVNSYIANGAVIAPSYGIALDGEIRERLQDYFPGREIVMVPIADIAVGGGGIHCITQQQPAAG</sequence>
<organism evidence="2 3">
    <name type="scientific">Parahalioglobus pacificus</name>
    <dbReference type="NCBI Taxonomy" id="930806"/>
    <lineage>
        <taxon>Bacteria</taxon>
        <taxon>Pseudomonadati</taxon>
        <taxon>Pseudomonadota</taxon>
        <taxon>Gammaproteobacteria</taxon>
        <taxon>Cellvibrionales</taxon>
        <taxon>Halieaceae</taxon>
        <taxon>Parahalioglobus</taxon>
    </lineage>
</organism>
<dbReference type="SUPFAM" id="SSF55909">
    <property type="entry name" value="Pentein"/>
    <property type="match status" value="1"/>
</dbReference>
<dbReference type="GO" id="GO:0004668">
    <property type="term" value="F:protein-arginine deiminase activity"/>
    <property type="evidence" value="ECO:0007669"/>
    <property type="project" value="InterPro"/>
</dbReference>
<name>A0A918XKA6_9GAMM</name>
<dbReference type="RefSeq" id="WP_229802728.1">
    <property type="nucleotide sequence ID" value="NZ_BMYM01000002.1"/>
</dbReference>
<dbReference type="PANTHER" id="PTHR31377">
    <property type="entry name" value="AGMATINE DEIMINASE-RELATED"/>
    <property type="match status" value="1"/>
</dbReference>
<dbReference type="AlphaFoldDB" id="A0A918XKA6"/>
<dbReference type="PANTHER" id="PTHR31377:SF0">
    <property type="entry name" value="AGMATINE DEIMINASE-RELATED"/>
    <property type="match status" value="1"/>
</dbReference>
<evidence type="ECO:0000313" key="2">
    <source>
        <dbReference type="EMBL" id="GHD36044.1"/>
    </source>
</evidence>
<protein>
    <submittedName>
        <fullName evidence="2">Agmatine deiminase</fullName>
    </submittedName>
</protein>
<dbReference type="Gene3D" id="3.75.10.10">
    <property type="entry name" value="L-arginine/glycine Amidinotransferase, Chain A"/>
    <property type="match status" value="1"/>
</dbReference>
<proteinExistence type="predicted"/>
<dbReference type="GO" id="GO:0047632">
    <property type="term" value="F:agmatine deiminase activity"/>
    <property type="evidence" value="ECO:0007669"/>
    <property type="project" value="TreeGrafter"/>
</dbReference>
<accession>A0A918XKA6</accession>